<dbReference type="InterPro" id="IPR023346">
    <property type="entry name" value="Lysozyme-like_dom_sf"/>
</dbReference>
<comment type="similarity">
    <text evidence="1">Belongs to the transglycosylase Slt family.</text>
</comment>
<name>A0A3A1QLI1_9BACI</name>
<dbReference type="PANTHER" id="PTHR37423">
    <property type="entry name" value="SOLUBLE LYTIC MUREIN TRANSGLYCOSYLASE-RELATED"/>
    <property type="match status" value="1"/>
</dbReference>
<dbReference type="Proteomes" id="UP000265801">
    <property type="component" value="Unassembled WGS sequence"/>
</dbReference>
<dbReference type="OrthoDB" id="9815002at2"/>
<dbReference type="GO" id="GO:0008933">
    <property type="term" value="F:peptidoglycan lytic transglycosylase activity"/>
    <property type="evidence" value="ECO:0007669"/>
    <property type="project" value="InterPro"/>
</dbReference>
<evidence type="ECO:0000313" key="4">
    <source>
        <dbReference type="Proteomes" id="UP000265801"/>
    </source>
</evidence>
<gene>
    <name evidence="3" type="ORF">D3H55_23205</name>
</gene>
<evidence type="ECO:0000259" key="2">
    <source>
        <dbReference type="Pfam" id="PF01464"/>
    </source>
</evidence>
<proteinExistence type="inferred from homology"/>
<accession>A0A3A1QLI1</accession>
<evidence type="ECO:0000313" key="3">
    <source>
        <dbReference type="EMBL" id="RIW27245.1"/>
    </source>
</evidence>
<dbReference type="Pfam" id="PF01464">
    <property type="entry name" value="SLT"/>
    <property type="match status" value="1"/>
</dbReference>
<sequence>MNVQMLKTMIELQALQGFNSASSQQGTGSSPSMFQQILDETLASQLNDKQYQSRLGSVSQMIPLLKTNNYLMSKGAASYISNTSPVTSSAGKDSSIDQIITSAAEKYNLPKKLISAVISQESNFNPDAVSHAGASGLMQLMPATARGLGVTDVFDPQQNVFAGTKYLRQMMDKYDGNLELALAAYNAGPGNVDKYNGIPPFKETIAYVQKVSNKYFA</sequence>
<dbReference type="InterPro" id="IPR008258">
    <property type="entry name" value="Transglycosylase_SLT_dom_1"/>
</dbReference>
<dbReference type="GO" id="GO:0000270">
    <property type="term" value="P:peptidoglycan metabolic process"/>
    <property type="evidence" value="ECO:0007669"/>
    <property type="project" value="InterPro"/>
</dbReference>
<comment type="caution">
    <text evidence="3">The sequence shown here is derived from an EMBL/GenBank/DDBJ whole genome shotgun (WGS) entry which is preliminary data.</text>
</comment>
<dbReference type="InterPro" id="IPR000189">
    <property type="entry name" value="Transglyc_AS"/>
</dbReference>
<reference evidence="3 4" key="1">
    <citation type="submission" date="2018-09" db="EMBL/GenBank/DDBJ databases">
        <title>Bacillus saliacetes sp. nov., isolated from Thai shrimp paste (Ka-pi).</title>
        <authorList>
            <person name="Daroonpunt R."/>
            <person name="Tanasupawat S."/>
            <person name="Yiamsombut S."/>
        </authorList>
    </citation>
    <scope>NUCLEOTIDE SEQUENCE [LARGE SCALE GENOMIC DNA]</scope>
    <source>
        <strain evidence="3 4">SKP7-4</strain>
    </source>
</reference>
<dbReference type="Gene3D" id="1.10.530.10">
    <property type="match status" value="1"/>
</dbReference>
<dbReference type="CDD" id="cd00254">
    <property type="entry name" value="LT-like"/>
    <property type="match status" value="1"/>
</dbReference>
<dbReference type="SUPFAM" id="SSF53955">
    <property type="entry name" value="Lysozyme-like"/>
    <property type="match status" value="1"/>
</dbReference>
<keyword evidence="4" id="KW-1185">Reference proteome</keyword>
<dbReference type="PROSITE" id="PS00922">
    <property type="entry name" value="TRANSGLYCOSYLASE"/>
    <property type="match status" value="1"/>
</dbReference>
<evidence type="ECO:0000256" key="1">
    <source>
        <dbReference type="ARBA" id="ARBA00007734"/>
    </source>
</evidence>
<feature type="domain" description="Transglycosylase SLT" evidence="2">
    <location>
        <begin position="100"/>
        <end position="204"/>
    </location>
</feature>
<dbReference type="PANTHER" id="PTHR37423:SF2">
    <property type="entry name" value="MEMBRANE-BOUND LYTIC MUREIN TRANSGLYCOSYLASE C"/>
    <property type="match status" value="1"/>
</dbReference>
<dbReference type="EMBL" id="QXIR01000058">
    <property type="protein sequence ID" value="RIW27245.1"/>
    <property type="molecule type" value="Genomic_DNA"/>
</dbReference>
<organism evidence="3 4">
    <name type="scientific">Bacillus salacetis</name>
    <dbReference type="NCBI Taxonomy" id="2315464"/>
    <lineage>
        <taxon>Bacteria</taxon>
        <taxon>Bacillati</taxon>
        <taxon>Bacillota</taxon>
        <taxon>Bacilli</taxon>
        <taxon>Bacillales</taxon>
        <taxon>Bacillaceae</taxon>
        <taxon>Bacillus</taxon>
    </lineage>
</organism>
<protein>
    <submittedName>
        <fullName evidence="3">Lytic transglycosylase domain-containing protein</fullName>
    </submittedName>
</protein>
<dbReference type="RefSeq" id="WP_119549696.1">
    <property type="nucleotide sequence ID" value="NZ_QXIR01000058.1"/>
</dbReference>
<dbReference type="GO" id="GO:0016020">
    <property type="term" value="C:membrane"/>
    <property type="evidence" value="ECO:0007669"/>
    <property type="project" value="InterPro"/>
</dbReference>
<dbReference type="AlphaFoldDB" id="A0A3A1QLI1"/>